<comment type="subunit">
    <text evidence="2">Component of a cohesin-like complex composed of ScpA, ScpB and the Smc homodimer, in which ScpA and ScpB bind to the head domain of Smc. The presence of the three proteins is required for the association of the complex with DNA.</text>
</comment>
<reference evidence="4 5" key="1">
    <citation type="journal article" date="2016" name="Environ. Microbiol.">
        <title>Genomic resolution of a cold subsurface aquifer community provides metabolic insights for novel microbes adapted to high CO concentrations.</title>
        <authorList>
            <person name="Probst A.J."/>
            <person name="Castelle C.J."/>
            <person name="Singh A."/>
            <person name="Brown C.T."/>
            <person name="Anantharaman K."/>
            <person name="Sharon I."/>
            <person name="Hug L.A."/>
            <person name="Burstein D."/>
            <person name="Emerson J.B."/>
            <person name="Thomas B.C."/>
            <person name="Banfield J.F."/>
        </authorList>
    </citation>
    <scope>NUCLEOTIDE SEQUENCE [LARGE SCALE GENOMIC DNA]</scope>
    <source>
        <strain evidence="4">CG2_30_40_21</strain>
    </source>
</reference>
<keyword evidence="2" id="KW-0132">Cell division</keyword>
<keyword evidence="2" id="KW-0159">Chromosome partition</keyword>
<protein>
    <recommendedName>
        <fullName evidence="1 2">Segregation and condensation protein A</fullName>
    </recommendedName>
</protein>
<dbReference type="InterPro" id="IPR003768">
    <property type="entry name" value="ScpA"/>
</dbReference>
<gene>
    <name evidence="2" type="primary">scpA</name>
    <name evidence="4" type="ORF">AUJ95_08925</name>
</gene>
<dbReference type="Pfam" id="PF02616">
    <property type="entry name" value="SMC_ScpA"/>
    <property type="match status" value="1"/>
</dbReference>
<proteinExistence type="inferred from homology"/>
<keyword evidence="3" id="KW-0175">Coiled coil</keyword>
<keyword evidence="2" id="KW-0131">Cell cycle</keyword>
<dbReference type="AlphaFoldDB" id="A0A1J5DNB0"/>
<evidence type="ECO:0000313" key="5">
    <source>
        <dbReference type="Proteomes" id="UP000183085"/>
    </source>
</evidence>
<dbReference type="InterPro" id="IPR023093">
    <property type="entry name" value="ScpA-like_C"/>
</dbReference>
<dbReference type="GO" id="GO:0007059">
    <property type="term" value="P:chromosome segregation"/>
    <property type="evidence" value="ECO:0007669"/>
    <property type="project" value="UniProtKB-UniRule"/>
</dbReference>
<evidence type="ECO:0000256" key="2">
    <source>
        <dbReference type="HAMAP-Rule" id="MF_01805"/>
    </source>
</evidence>
<sequence>MKKYQIKLEMFEGPFDLLLHLIKKEKLNIYDIPIAKITKDYLEYLNLMQTLDIDIASEFLVMAAYLLSLKSRLLLPQQKKEDQTQSEEQDPKTELANRLLEYQRYKEAAQELQEKFLKQQQIMTKAHPIDTVQEDELLDIDLYALATSFINLLKKEERIVPMEIVAHSTTIFHRMEEIQHILKSDGKVSFFALLKGASKKKDMIVTLLALLELIRLKKIAAKQEKAFADIWIFPVCNSSEGVTTQVNKL</sequence>
<keyword evidence="2" id="KW-0963">Cytoplasm</keyword>
<comment type="function">
    <text evidence="2">Participates in chromosomal partition during cell division. May act via the formation of a condensin-like complex containing Smc and ScpB that pull DNA away from mid-cell into both cell halves.</text>
</comment>
<comment type="caution">
    <text evidence="4">The sequence shown here is derived from an EMBL/GenBank/DDBJ whole genome shotgun (WGS) entry which is preliminary data.</text>
</comment>
<dbReference type="GO" id="GO:0051301">
    <property type="term" value="P:cell division"/>
    <property type="evidence" value="ECO:0007669"/>
    <property type="project" value="UniProtKB-KW"/>
</dbReference>
<evidence type="ECO:0000256" key="1">
    <source>
        <dbReference type="ARBA" id="ARBA00044777"/>
    </source>
</evidence>
<dbReference type="Proteomes" id="UP000183085">
    <property type="component" value="Unassembled WGS sequence"/>
</dbReference>
<feature type="coiled-coil region" evidence="3">
    <location>
        <begin position="95"/>
        <end position="122"/>
    </location>
</feature>
<dbReference type="HAMAP" id="MF_01805">
    <property type="entry name" value="ScpA"/>
    <property type="match status" value="1"/>
</dbReference>
<evidence type="ECO:0000256" key="3">
    <source>
        <dbReference type="SAM" id="Coils"/>
    </source>
</evidence>
<dbReference type="GO" id="GO:0005737">
    <property type="term" value="C:cytoplasm"/>
    <property type="evidence" value="ECO:0007669"/>
    <property type="project" value="UniProtKB-SubCell"/>
</dbReference>
<comment type="subcellular location">
    <subcellularLocation>
        <location evidence="2">Cytoplasm</location>
    </subcellularLocation>
    <text evidence="2">Associated with two foci at the outer edges of the nucleoid region in young cells, and at four foci within both cell halves in older cells.</text>
</comment>
<dbReference type="Gene3D" id="1.10.10.580">
    <property type="entry name" value="Structural maintenance of chromosome 1. Chain E"/>
    <property type="match status" value="1"/>
</dbReference>
<name>A0A1J5DNB0_9BACT</name>
<dbReference type="EMBL" id="MNYI01000231">
    <property type="protein sequence ID" value="OIP36931.1"/>
    <property type="molecule type" value="Genomic_DNA"/>
</dbReference>
<evidence type="ECO:0000313" key="4">
    <source>
        <dbReference type="EMBL" id="OIP36931.1"/>
    </source>
</evidence>
<comment type="similarity">
    <text evidence="2">Belongs to the ScpA family.</text>
</comment>
<dbReference type="Gene3D" id="6.10.250.2410">
    <property type="match status" value="1"/>
</dbReference>
<dbReference type="STRING" id="1817895.AUJ95_08925"/>
<dbReference type="GO" id="GO:0006260">
    <property type="term" value="P:DNA replication"/>
    <property type="evidence" value="ECO:0007669"/>
    <property type="project" value="UniProtKB-UniRule"/>
</dbReference>
<dbReference type="PANTHER" id="PTHR33969">
    <property type="entry name" value="SEGREGATION AND CONDENSATION PROTEIN A"/>
    <property type="match status" value="1"/>
</dbReference>
<organism evidence="4 5">
    <name type="scientific">Candidatus Desantisbacteria bacterium CG2_30_40_21</name>
    <dbReference type="NCBI Taxonomy" id="1817895"/>
    <lineage>
        <taxon>Bacteria</taxon>
        <taxon>Candidatus Desantisiibacteriota</taxon>
    </lineage>
</organism>
<dbReference type="PANTHER" id="PTHR33969:SF2">
    <property type="entry name" value="SEGREGATION AND CONDENSATION PROTEIN A"/>
    <property type="match status" value="1"/>
</dbReference>
<accession>A0A1J5DNB0</accession>